<evidence type="ECO:0000313" key="8">
    <source>
        <dbReference type="Proteomes" id="UP000825935"/>
    </source>
</evidence>
<reference evidence="7" key="1">
    <citation type="submission" date="2021-08" db="EMBL/GenBank/DDBJ databases">
        <title>WGS assembly of Ceratopteris richardii.</title>
        <authorList>
            <person name="Marchant D.B."/>
            <person name="Chen G."/>
            <person name="Jenkins J."/>
            <person name="Shu S."/>
            <person name="Leebens-Mack J."/>
            <person name="Grimwood J."/>
            <person name="Schmutz J."/>
            <person name="Soltis P."/>
            <person name="Soltis D."/>
            <person name="Chen Z.-H."/>
        </authorList>
    </citation>
    <scope>NUCLEOTIDE SEQUENCE</scope>
    <source>
        <strain evidence="7">Whitten #5841</strain>
        <tissue evidence="7">Leaf</tissue>
    </source>
</reference>
<dbReference type="PANTHER" id="PTHR46758:SF2">
    <property type="entry name" value="OJ1485_B09.11 PROTEIN"/>
    <property type="match status" value="1"/>
</dbReference>
<gene>
    <name evidence="7" type="ORF">KP509_25G024100</name>
</gene>
<dbReference type="SUPFAM" id="SSF144232">
    <property type="entry name" value="HIT/MYND zinc finger-like"/>
    <property type="match status" value="1"/>
</dbReference>
<dbReference type="InterPro" id="IPR002893">
    <property type="entry name" value="Znf_MYND"/>
</dbReference>
<evidence type="ECO:0000256" key="3">
    <source>
        <dbReference type="ARBA" id="ARBA00022833"/>
    </source>
</evidence>
<dbReference type="InterPro" id="IPR044508">
    <property type="entry name" value="At5g50450/At1g67340-like"/>
</dbReference>
<evidence type="ECO:0000256" key="5">
    <source>
        <dbReference type="SAM" id="MobiDB-lite"/>
    </source>
</evidence>
<keyword evidence="2 4" id="KW-0863">Zinc-finger</keyword>
<evidence type="ECO:0000256" key="1">
    <source>
        <dbReference type="ARBA" id="ARBA00022723"/>
    </source>
</evidence>
<keyword evidence="3" id="KW-0862">Zinc</keyword>
<protein>
    <recommendedName>
        <fullName evidence="6">MYND-type domain-containing protein</fullName>
    </recommendedName>
</protein>
<dbReference type="Gene3D" id="1.25.40.10">
    <property type="entry name" value="Tetratricopeptide repeat domain"/>
    <property type="match status" value="1"/>
</dbReference>
<dbReference type="InterPro" id="IPR011990">
    <property type="entry name" value="TPR-like_helical_dom_sf"/>
</dbReference>
<dbReference type="Pfam" id="PF23310">
    <property type="entry name" value="TPR_27"/>
    <property type="match status" value="1"/>
</dbReference>
<dbReference type="EMBL" id="CM035430">
    <property type="protein sequence ID" value="KAH7298028.1"/>
    <property type="molecule type" value="Genomic_DNA"/>
</dbReference>
<dbReference type="Pfam" id="PF01753">
    <property type="entry name" value="zf-MYND"/>
    <property type="match status" value="1"/>
</dbReference>
<name>A0A8T2RR79_CERRI</name>
<dbReference type="OMA" id="PANDMFE"/>
<comment type="caution">
    <text evidence="7">The sequence shown here is derived from an EMBL/GenBank/DDBJ whole genome shotgun (WGS) entry which is preliminary data.</text>
</comment>
<dbReference type="OrthoDB" id="265717at2759"/>
<dbReference type="Proteomes" id="UP000825935">
    <property type="component" value="Chromosome 25"/>
</dbReference>
<dbReference type="GO" id="GO:0008270">
    <property type="term" value="F:zinc ion binding"/>
    <property type="evidence" value="ECO:0007669"/>
    <property type="project" value="UniProtKB-KW"/>
</dbReference>
<evidence type="ECO:0000259" key="6">
    <source>
        <dbReference type="PROSITE" id="PS50865"/>
    </source>
</evidence>
<keyword evidence="1" id="KW-0479">Metal-binding</keyword>
<evidence type="ECO:0000256" key="4">
    <source>
        <dbReference type="PROSITE-ProRule" id="PRU00134"/>
    </source>
</evidence>
<dbReference type="FunFam" id="6.10.140.2220:FF:000033">
    <property type="entry name" value="Predicted protein"/>
    <property type="match status" value="1"/>
</dbReference>
<feature type="domain" description="MYND-type" evidence="6">
    <location>
        <begin position="347"/>
        <end position="389"/>
    </location>
</feature>
<feature type="region of interest" description="Disordered" evidence="5">
    <location>
        <begin position="395"/>
        <end position="416"/>
    </location>
</feature>
<sequence>MRTRRASYPSASDGITFLIRPGPLKRRRLSQISEGELSASPAGSSVLELLHDELLVSIMAKLSSSASSPMDLISVMLTCKRLCAAATHPLVLANASMAALAVKARSWSDDADRFLQECVKSGSAEAAYTLGMIKFYCFREHESGAALMAQAALKPHARALHSLAVIQFNGSGGSRKDKNLKNGATLCAKAAAQGHIDAIRELGHCLQDGYGVPKSVSEGRRLLLEANAREAAAAVAASPQVFAGKAASAVAASPRSFVETALTLAHHQHYHAQHRSVVSKVDASTQGGASSLWQVDSFWRLLHGSGCSLLSDFGCNVPPPQLHIANRFMVDWFAMNPPEAGLRLCSHAGCGRPETRRHEFRRCSSCGTVNYCSRSCQALDWKIRHKYECYPFEDREDEGDEVEDDDERNQDHNQDS</sequence>
<accession>A0A8T2RR79</accession>
<keyword evidence="8" id="KW-1185">Reference proteome</keyword>
<proteinExistence type="predicted"/>
<dbReference type="Gene3D" id="6.10.140.2220">
    <property type="match status" value="1"/>
</dbReference>
<dbReference type="AlphaFoldDB" id="A0A8T2RR79"/>
<organism evidence="7 8">
    <name type="scientific">Ceratopteris richardii</name>
    <name type="common">Triangle waterfern</name>
    <dbReference type="NCBI Taxonomy" id="49495"/>
    <lineage>
        <taxon>Eukaryota</taxon>
        <taxon>Viridiplantae</taxon>
        <taxon>Streptophyta</taxon>
        <taxon>Embryophyta</taxon>
        <taxon>Tracheophyta</taxon>
        <taxon>Polypodiopsida</taxon>
        <taxon>Polypodiidae</taxon>
        <taxon>Polypodiales</taxon>
        <taxon>Pteridineae</taxon>
        <taxon>Pteridaceae</taxon>
        <taxon>Parkerioideae</taxon>
        <taxon>Ceratopteris</taxon>
    </lineage>
</organism>
<dbReference type="SUPFAM" id="SSF81901">
    <property type="entry name" value="HCP-like"/>
    <property type="match status" value="1"/>
</dbReference>
<evidence type="ECO:0000256" key="2">
    <source>
        <dbReference type="ARBA" id="ARBA00022771"/>
    </source>
</evidence>
<dbReference type="PROSITE" id="PS50865">
    <property type="entry name" value="ZF_MYND_2"/>
    <property type="match status" value="1"/>
</dbReference>
<dbReference type="PANTHER" id="PTHR46758">
    <property type="entry name" value="MYND DOMAIN-CONTAINING"/>
    <property type="match status" value="1"/>
</dbReference>
<dbReference type="InterPro" id="IPR057136">
    <property type="entry name" value="At2g35280_TPR_dom"/>
</dbReference>
<feature type="compositionally biased region" description="Acidic residues" evidence="5">
    <location>
        <begin position="395"/>
        <end position="408"/>
    </location>
</feature>
<evidence type="ECO:0000313" key="7">
    <source>
        <dbReference type="EMBL" id="KAH7298028.1"/>
    </source>
</evidence>